<dbReference type="Proteomes" id="UP000233837">
    <property type="component" value="Unassembled WGS sequence"/>
</dbReference>
<protein>
    <submittedName>
        <fullName evidence="1">Uncharacterized protein</fullName>
    </submittedName>
</protein>
<name>A0A2I0VBB8_9ASPA</name>
<evidence type="ECO:0000313" key="1">
    <source>
        <dbReference type="EMBL" id="PKU60708.1"/>
    </source>
</evidence>
<dbReference type="EMBL" id="KZ504996">
    <property type="protein sequence ID" value="PKU60708.1"/>
    <property type="molecule type" value="Genomic_DNA"/>
</dbReference>
<evidence type="ECO:0000313" key="2">
    <source>
        <dbReference type="Proteomes" id="UP000233837"/>
    </source>
</evidence>
<proteinExistence type="predicted"/>
<sequence>MKRRRILLRSYPLRWEKQEEELAYEFSPQKEVLQSAEKKRLLQAEVTGKEQPYRDVQLGPREANSIEENQEQCYLIPPLLPFFWLQKPYQVY</sequence>
<gene>
    <name evidence="1" type="ORF">MA16_Dca026973</name>
</gene>
<keyword evidence="2" id="KW-1185">Reference proteome</keyword>
<accession>A0A2I0VBB8</accession>
<reference evidence="1 2" key="2">
    <citation type="journal article" date="2017" name="Nature">
        <title>The Apostasia genome and the evolution of orchids.</title>
        <authorList>
            <person name="Zhang G.Q."/>
            <person name="Liu K.W."/>
            <person name="Li Z."/>
            <person name="Lohaus R."/>
            <person name="Hsiao Y.Y."/>
            <person name="Niu S.C."/>
            <person name="Wang J.Y."/>
            <person name="Lin Y.C."/>
            <person name="Xu Q."/>
            <person name="Chen L.J."/>
            <person name="Yoshida K."/>
            <person name="Fujiwara S."/>
            <person name="Wang Z.W."/>
            <person name="Zhang Y.Q."/>
            <person name="Mitsuda N."/>
            <person name="Wang M."/>
            <person name="Liu G.H."/>
            <person name="Pecoraro L."/>
            <person name="Huang H.X."/>
            <person name="Xiao X.J."/>
            <person name="Lin M."/>
            <person name="Wu X.Y."/>
            <person name="Wu W.L."/>
            <person name="Chen Y.Y."/>
            <person name="Chang S.B."/>
            <person name="Sakamoto S."/>
            <person name="Ohme-Takagi M."/>
            <person name="Yagi M."/>
            <person name="Zeng S.J."/>
            <person name="Shen C.Y."/>
            <person name="Yeh C.M."/>
            <person name="Luo Y.B."/>
            <person name="Tsai W.C."/>
            <person name="Van de Peer Y."/>
            <person name="Liu Z.J."/>
        </authorList>
    </citation>
    <scope>NUCLEOTIDE SEQUENCE [LARGE SCALE GENOMIC DNA]</scope>
    <source>
        <tissue evidence="1">The whole plant</tissue>
    </source>
</reference>
<dbReference type="AlphaFoldDB" id="A0A2I0VBB8"/>
<reference evidence="1 2" key="1">
    <citation type="journal article" date="2016" name="Sci. Rep.">
        <title>The Dendrobium catenatum Lindl. genome sequence provides insights into polysaccharide synthase, floral development and adaptive evolution.</title>
        <authorList>
            <person name="Zhang G.Q."/>
            <person name="Xu Q."/>
            <person name="Bian C."/>
            <person name="Tsai W.C."/>
            <person name="Yeh C.M."/>
            <person name="Liu K.W."/>
            <person name="Yoshida K."/>
            <person name="Zhang L.S."/>
            <person name="Chang S.B."/>
            <person name="Chen F."/>
            <person name="Shi Y."/>
            <person name="Su Y.Y."/>
            <person name="Zhang Y.Q."/>
            <person name="Chen L.J."/>
            <person name="Yin Y."/>
            <person name="Lin M."/>
            <person name="Huang H."/>
            <person name="Deng H."/>
            <person name="Wang Z.W."/>
            <person name="Zhu S.L."/>
            <person name="Zhao X."/>
            <person name="Deng C."/>
            <person name="Niu S.C."/>
            <person name="Huang J."/>
            <person name="Wang M."/>
            <person name="Liu G.H."/>
            <person name="Yang H.J."/>
            <person name="Xiao X.J."/>
            <person name="Hsiao Y.Y."/>
            <person name="Wu W.L."/>
            <person name="Chen Y.Y."/>
            <person name="Mitsuda N."/>
            <person name="Ohme-Takagi M."/>
            <person name="Luo Y.B."/>
            <person name="Van de Peer Y."/>
            <person name="Liu Z.J."/>
        </authorList>
    </citation>
    <scope>NUCLEOTIDE SEQUENCE [LARGE SCALE GENOMIC DNA]</scope>
    <source>
        <tissue evidence="1">The whole plant</tissue>
    </source>
</reference>
<organism evidence="1 2">
    <name type="scientific">Dendrobium catenatum</name>
    <dbReference type="NCBI Taxonomy" id="906689"/>
    <lineage>
        <taxon>Eukaryota</taxon>
        <taxon>Viridiplantae</taxon>
        <taxon>Streptophyta</taxon>
        <taxon>Embryophyta</taxon>
        <taxon>Tracheophyta</taxon>
        <taxon>Spermatophyta</taxon>
        <taxon>Magnoliopsida</taxon>
        <taxon>Liliopsida</taxon>
        <taxon>Asparagales</taxon>
        <taxon>Orchidaceae</taxon>
        <taxon>Epidendroideae</taxon>
        <taxon>Malaxideae</taxon>
        <taxon>Dendrobiinae</taxon>
        <taxon>Dendrobium</taxon>
    </lineage>
</organism>